<evidence type="ECO:0000256" key="3">
    <source>
        <dbReference type="ARBA" id="ARBA00022801"/>
    </source>
</evidence>
<evidence type="ECO:0000259" key="10">
    <source>
        <dbReference type="PROSITE" id="PS50240"/>
    </source>
</evidence>
<dbReference type="PANTHER" id="PTHR24276:SF97">
    <property type="entry name" value="GH13245P2-RELATED"/>
    <property type="match status" value="1"/>
</dbReference>
<keyword evidence="2" id="KW-0222">Digestion</keyword>
<accession>A0AAJ7CDZ5</accession>
<dbReference type="RefSeq" id="XP_015608188.1">
    <property type="nucleotide sequence ID" value="XM_015752702.2"/>
</dbReference>
<dbReference type="CDD" id="cd00190">
    <property type="entry name" value="Tryp_SPc"/>
    <property type="match status" value="1"/>
</dbReference>
<dbReference type="PROSITE" id="PS50240">
    <property type="entry name" value="TRYPSIN_DOM"/>
    <property type="match status" value="1"/>
</dbReference>
<dbReference type="GO" id="GO:0004252">
    <property type="term" value="F:serine-type endopeptidase activity"/>
    <property type="evidence" value="ECO:0007669"/>
    <property type="project" value="UniProtKB-EC"/>
</dbReference>
<dbReference type="PANTHER" id="PTHR24276">
    <property type="entry name" value="POLYSERASE-RELATED"/>
    <property type="match status" value="1"/>
</dbReference>
<dbReference type="GeneID" id="107273990"/>
<dbReference type="InterPro" id="IPR043504">
    <property type="entry name" value="Peptidase_S1_PA_chymotrypsin"/>
</dbReference>
<keyword evidence="1" id="KW-0645">Protease</keyword>
<comment type="catalytic activity">
    <reaction evidence="8">
        <text>Preferential cleavage: Arg-|-Xaa, Lys-|-Xaa.</text>
        <dbReference type="EC" id="3.4.21.4"/>
    </reaction>
</comment>
<protein>
    <recommendedName>
        <fullName evidence="9">trypsin</fullName>
        <ecNumber evidence="9">3.4.21.4</ecNumber>
    </recommendedName>
</protein>
<evidence type="ECO:0000256" key="7">
    <source>
        <dbReference type="ARBA" id="ARBA00024195"/>
    </source>
</evidence>
<dbReference type="InterPro" id="IPR009003">
    <property type="entry name" value="Peptidase_S1_PA"/>
</dbReference>
<evidence type="ECO:0000256" key="1">
    <source>
        <dbReference type="ARBA" id="ARBA00022670"/>
    </source>
</evidence>
<organism evidence="11 12">
    <name type="scientific">Cephus cinctus</name>
    <name type="common">Wheat stem sawfly</name>
    <dbReference type="NCBI Taxonomy" id="211228"/>
    <lineage>
        <taxon>Eukaryota</taxon>
        <taxon>Metazoa</taxon>
        <taxon>Ecdysozoa</taxon>
        <taxon>Arthropoda</taxon>
        <taxon>Hexapoda</taxon>
        <taxon>Insecta</taxon>
        <taxon>Pterygota</taxon>
        <taxon>Neoptera</taxon>
        <taxon>Endopterygota</taxon>
        <taxon>Hymenoptera</taxon>
        <taxon>Cephoidea</taxon>
        <taxon>Cephidae</taxon>
        <taxon>Cephus</taxon>
    </lineage>
</organism>
<dbReference type="Pfam" id="PF00089">
    <property type="entry name" value="Trypsin"/>
    <property type="match status" value="1"/>
</dbReference>
<evidence type="ECO:0000256" key="4">
    <source>
        <dbReference type="ARBA" id="ARBA00022825"/>
    </source>
</evidence>
<comment type="similarity">
    <text evidence="7">Belongs to the peptidase S1 family. CLIP subfamily.</text>
</comment>
<dbReference type="GO" id="GO:0006508">
    <property type="term" value="P:proteolysis"/>
    <property type="evidence" value="ECO:0007669"/>
    <property type="project" value="UniProtKB-KW"/>
</dbReference>
<keyword evidence="3" id="KW-0378">Hydrolase</keyword>
<evidence type="ECO:0000256" key="8">
    <source>
        <dbReference type="ARBA" id="ARBA00036320"/>
    </source>
</evidence>
<dbReference type="Gene3D" id="2.40.10.10">
    <property type="entry name" value="Trypsin-like serine proteases"/>
    <property type="match status" value="1"/>
</dbReference>
<evidence type="ECO:0000313" key="11">
    <source>
        <dbReference type="Proteomes" id="UP000694920"/>
    </source>
</evidence>
<evidence type="ECO:0000256" key="9">
    <source>
        <dbReference type="ARBA" id="ARBA00038868"/>
    </source>
</evidence>
<dbReference type="InterPro" id="IPR050430">
    <property type="entry name" value="Peptidase_S1"/>
</dbReference>
<gene>
    <name evidence="12" type="primary">LOC107273990</name>
</gene>
<sequence>MEGKSSLFTHQTNYTYILSVSFSATPKSEDTTTTQGSKKPSQHIVGGHITDINNVPYLVQIEVLDRIVCSGSIISEQWVLSVYHCVVRSSHVYKIRAGSSDKNSGGTVHQAESIIEHYHFHRHKYLNTPINDISLFLLETPIKMDSSRQPIKLFNHQEEIPYGAEGVVSGWGAHAEGGRGDALRSVTVPIIPKEKCALFFPGAGKLLPPGQICAGYPEGGKDSCQGDSGGPLVIGGRLAGLVSWGVGCARPNKPGVYTEVAHFRHWIYYITGI</sequence>
<evidence type="ECO:0000256" key="5">
    <source>
        <dbReference type="ARBA" id="ARBA00023145"/>
    </source>
</evidence>
<name>A0AAJ7CDZ5_CEPCN</name>
<feature type="domain" description="Peptidase S1" evidence="10">
    <location>
        <begin position="44"/>
        <end position="272"/>
    </location>
</feature>
<dbReference type="InterPro" id="IPR033116">
    <property type="entry name" value="TRYPSIN_SER"/>
</dbReference>
<dbReference type="FunFam" id="2.40.10.10:FF:000002">
    <property type="entry name" value="Transmembrane protease serine"/>
    <property type="match status" value="1"/>
</dbReference>
<keyword evidence="6" id="KW-1015">Disulfide bond</keyword>
<dbReference type="PRINTS" id="PR00722">
    <property type="entry name" value="CHYMOTRYPSIN"/>
</dbReference>
<evidence type="ECO:0000256" key="6">
    <source>
        <dbReference type="ARBA" id="ARBA00023157"/>
    </source>
</evidence>
<keyword evidence="5" id="KW-0865">Zymogen</keyword>
<dbReference type="SUPFAM" id="SSF50494">
    <property type="entry name" value="Trypsin-like serine proteases"/>
    <property type="match status" value="1"/>
</dbReference>
<dbReference type="Proteomes" id="UP000694920">
    <property type="component" value="Unplaced"/>
</dbReference>
<proteinExistence type="inferred from homology"/>
<keyword evidence="4" id="KW-0720">Serine protease</keyword>
<dbReference type="InterPro" id="IPR001314">
    <property type="entry name" value="Peptidase_S1A"/>
</dbReference>
<reference evidence="12" key="1">
    <citation type="submission" date="2025-08" db="UniProtKB">
        <authorList>
            <consortium name="RefSeq"/>
        </authorList>
    </citation>
    <scope>IDENTIFICATION</scope>
</reference>
<evidence type="ECO:0000256" key="2">
    <source>
        <dbReference type="ARBA" id="ARBA00022757"/>
    </source>
</evidence>
<dbReference type="GO" id="GO:0007586">
    <property type="term" value="P:digestion"/>
    <property type="evidence" value="ECO:0007669"/>
    <property type="project" value="UniProtKB-KW"/>
</dbReference>
<dbReference type="SMART" id="SM00020">
    <property type="entry name" value="Tryp_SPc"/>
    <property type="match status" value="1"/>
</dbReference>
<dbReference type="EC" id="3.4.21.4" evidence="9"/>
<keyword evidence="11" id="KW-1185">Reference proteome</keyword>
<dbReference type="PROSITE" id="PS00135">
    <property type="entry name" value="TRYPSIN_SER"/>
    <property type="match status" value="1"/>
</dbReference>
<dbReference type="KEGG" id="ccin:107273990"/>
<dbReference type="InterPro" id="IPR001254">
    <property type="entry name" value="Trypsin_dom"/>
</dbReference>
<evidence type="ECO:0000313" key="12">
    <source>
        <dbReference type="RefSeq" id="XP_015608188.1"/>
    </source>
</evidence>
<dbReference type="AlphaFoldDB" id="A0AAJ7CDZ5"/>